<reference evidence="4" key="1">
    <citation type="journal article" date="2019" name="Int. J. Syst. Evol. Microbiol.">
        <title>The Global Catalogue of Microorganisms (GCM) 10K type strain sequencing project: providing services to taxonomists for standard genome sequencing and annotation.</title>
        <authorList>
            <consortium name="The Broad Institute Genomics Platform"/>
            <consortium name="The Broad Institute Genome Sequencing Center for Infectious Disease"/>
            <person name="Wu L."/>
            <person name="Ma J."/>
        </authorList>
    </citation>
    <scope>NUCLEOTIDE SEQUENCE [LARGE SCALE GENOMIC DNA]</scope>
    <source>
        <strain evidence="4">JCM 19134</strain>
    </source>
</reference>
<keyword evidence="4" id="KW-1185">Reference proteome</keyword>
<keyword evidence="1" id="KW-1133">Transmembrane helix</keyword>
<sequence>MQKYKSSSWLRFFADPLVHFGIFAAVLYVFIVPENNTAEEGAVIDIPVGLRADFDQQYKTQFGREPSDHDYEQFETKWVNEEMLYRKGLTMGIDTKDPVVRDRIIAKTKEIYERSAIVLPPSRSELKDFYRKSKRNYQSAGRYDYEQLSMGVGEKSTKAYAEDVLSELHAGAEYKSFGLKYNHFNKRSELAIRARLGDGFVQALGESTEGVWQLLFTARQWYLIRVNKKIEGTLPDFDDVESLVLVDYKKQAKTAALDNLLAQLHADYEVNRRAPQ</sequence>
<evidence type="ECO:0000313" key="4">
    <source>
        <dbReference type="Proteomes" id="UP001409585"/>
    </source>
</evidence>
<evidence type="ECO:0000256" key="1">
    <source>
        <dbReference type="SAM" id="Phobius"/>
    </source>
</evidence>
<accession>A0AAV3U349</accession>
<dbReference type="GO" id="GO:0003755">
    <property type="term" value="F:peptidyl-prolyl cis-trans isomerase activity"/>
    <property type="evidence" value="ECO:0007669"/>
    <property type="project" value="InterPro"/>
</dbReference>
<proteinExistence type="predicted"/>
<evidence type="ECO:0000313" key="3">
    <source>
        <dbReference type="EMBL" id="GAA4944899.1"/>
    </source>
</evidence>
<organism evidence="3 4">
    <name type="scientific">Halioxenophilus aromaticivorans</name>
    <dbReference type="NCBI Taxonomy" id="1306992"/>
    <lineage>
        <taxon>Bacteria</taxon>
        <taxon>Pseudomonadati</taxon>
        <taxon>Pseudomonadota</taxon>
        <taxon>Gammaproteobacteria</taxon>
        <taxon>Alteromonadales</taxon>
        <taxon>Alteromonadaceae</taxon>
        <taxon>Halioxenophilus</taxon>
    </lineage>
</organism>
<keyword evidence="1" id="KW-0472">Membrane</keyword>
<gene>
    <name evidence="3" type="ORF">GCM10025791_25050</name>
</gene>
<dbReference type="Proteomes" id="UP001409585">
    <property type="component" value="Unassembled WGS sequence"/>
</dbReference>
<dbReference type="EMBL" id="BAABLX010000023">
    <property type="protein sequence ID" value="GAA4944899.1"/>
    <property type="molecule type" value="Genomic_DNA"/>
</dbReference>
<comment type="caution">
    <text evidence="3">The sequence shown here is derived from an EMBL/GenBank/DDBJ whole genome shotgun (WGS) entry which is preliminary data.</text>
</comment>
<protein>
    <recommendedName>
        <fullName evidence="2">PpiC domain-containing protein</fullName>
    </recommendedName>
</protein>
<keyword evidence="1" id="KW-0812">Transmembrane</keyword>
<dbReference type="InterPro" id="IPR000297">
    <property type="entry name" value="PPIase_PpiC"/>
</dbReference>
<dbReference type="RefSeq" id="WP_345422496.1">
    <property type="nucleotide sequence ID" value="NZ_AP031496.1"/>
</dbReference>
<feature type="domain" description="PpiC" evidence="2">
    <location>
        <begin position="121"/>
        <end position="241"/>
    </location>
</feature>
<name>A0AAV3U349_9ALTE</name>
<dbReference type="Pfam" id="PF13145">
    <property type="entry name" value="Rotamase_2"/>
    <property type="match status" value="1"/>
</dbReference>
<evidence type="ECO:0000259" key="2">
    <source>
        <dbReference type="Pfam" id="PF13145"/>
    </source>
</evidence>
<feature type="transmembrane region" description="Helical" evidence="1">
    <location>
        <begin position="12"/>
        <end position="31"/>
    </location>
</feature>
<dbReference type="AlphaFoldDB" id="A0AAV3U349"/>